<dbReference type="AlphaFoldDB" id="A0A4Z2IYL8"/>
<comment type="caution">
    <text evidence="2">The sequence shown here is derived from an EMBL/GenBank/DDBJ whole genome shotgun (WGS) entry which is preliminary data.</text>
</comment>
<feature type="region of interest" description="Disordered" evidence="1">
    <location>
        <begin position="85"/>
        <end position="166"/>
    </location>
</feature>
<sequence length="166" mass="18239">MQPGQQIHKQWACLVPTIPGLVKTVPFHLRVYQLRLSPGDPAVREPWRPPTPVATTNFSGSSTLWSHRLSPFQFPKDYQQQHISSTVVQSSSTPLRHQLFPGLSKQSPGHPNGHIQHGERILGSSYRDDSLPGPAGSSSTERKLNKAPLTRSPSAATTGSRPIAKR</sequence>
<feature type="compositionally biased region" description="Basic and acidic residues" evidence="1">
    <location>
        <begin position="116"/>
        <end position="130"/>
    </location>
</feature>
<dbReference type="EMBL" id="SRLO01000035">
    <property type="protein sequence ID" value="TNN83085.1"/>
    <property type="molecule type" value="Genomic_DNA"/>
</dbReference>
<evidence type="ECO:0000313" key="3">
    <source>
        <dbReference type="Proteomes" id="UP000314294"/>
    </source>
</evidence>
<reference evidence="2 3" key="1">
    <citation type="submission" date="2019-03" db="EMBL/GenBank/DDBJ databases">
        <title>First draft genome of Liparis tanakae, snailfish: a comprehensive survey of snailfish specific genes.</title>
        <authorList>
            <person name="Kim W."/>
            <person name="Song I."/>
            <person name="Jeong J.-H."/>
            <person name="Kim D."/>
            <person name="Kim S."/>
            <person name="Ryu S."/>
            <person name="Song J.Y."/>
            <person name="Lee S.K."/>
        </authorList>
    </citation>
    <scope>NUCLEOTIDE SEQUENCE [LARGE SCALE GENOMIC DNA]</scope>
    <source>
        <tissue evidence="2">Muscle</tissue>
    </source>
</reference>
<keyword evidence="3" id="KW-1185">Reference proteome</keyword>
<dbReference type="Proteomes" id="UP000314294">
    <property type="component" value="Unassembled WGS sequence"/>
</dbReference>
<accession>A0A4Z2IYL8</accession>
<feature type="compositionally biased region" description="Polar residues" evidence="1">
    <location>
        <begin position="151"/>
        <end position="160"/>
    </location>
</feature>
<feature type="compositionally biased region" description="Polar residues" evidence="1">
    <location>
        <begin position="85"/>
        <end position="95"/>
    </location>
</feature>
<gene>
    <name evidence="2" type="ORF">EYF80_006692</name>
</gene>
<protein>
    <submittedName>
        <fullName evidence="2">Uncharacterized protein</fullName>
    </submittedName>
</protein>
<name>A0A4Z2IYL8_9TELE</name>
<organism evidence="2 3">
    <name type="scientific">Liparis tanakae</name>
    <name type="common">Tanaka's snailfish</name>
    <dbReference type="NCBI Taxonomy" id="230148"/>
    <lineage>
        <taxon>Eukaryota</taxon>
        <taxon>Metazoa</taxon>
        <taxon>Chordata</taxon>
        <taxon>Craniata</taxon>
        <taxon>Vertebrata</taxon>
        <taxon>Euteleostomi</taxon>
        <taxon>Actinopterygii</taxon>
        <taxon>Neopterygii</taxon>
        <taxon>Teleostei</taxon>
        <taxon>Neoteleostei</taxon>
        <taxon>Acanthomorphata</taxon>
        <taxon>Eupercaria</taxon>
        <taxon>Perciformes</taxon>
        <taxon>Cottioidei</taxon>
        <taxon>Cottales</taxon>
        <taxon>Liparidae</taxon>
        <taxon>Liparis</taxon>
    </lineage>
</organism>
<evidence type="ECO:0000256" key="1">
    <source>
        <dbReference type="SAM" id="MobiDB-lite"/>
    </source>
</evidence>
<proteinExistence type="predicted"/>
<evidence type="ECO:0000313" key="2">
    <source>
        <dbReference type="EMBL" id="TNN83085.1"/>
    </source>
</evidence>